<evidence type="ECO:0000259" key="11">
    <source>
        <dbReference type="Pfam" id="PF00534"/>
    </source>
</evidence>
<dbReference type="Gene3D" id="3.40.50.2000">
    <property type="entry name" value="Glycogen Phosphorylase B"/>
    <property type="match status" value="2"/>
</dbReference>
<dbReference type="FunFam" id="3.10.450.330:FF:000001">
    <property type="entry name" value="Sucrose synthase"/>
    <property type="match status" value="1"/>
</dbReference>
<evidence type="ECO:0000256" key="7">
    <source>
        <dbReference type="RuleBase" id="RU280817"/>
    </source>
</evidence>
<feature type="domain" description="Sucrose synthase first GT-B" evidence="12">
    <location>
        <begin position="269"/>
        <end position="557"/>
    </location>
</feature>
<dbReference type="InterPro" id="IPR056735">
    <property type="entry name" value="SUS_N"/>
</dbReference>
<keyword evidence="10" id="KW-1133">Transmembrane helix</keyword>
<evidence type="ECO:0000256" key="9">
    <source>
        <dbReference type="SAM" id="MobiDB-lite"/>
    </source>
</evidence>
<dbReference type="InterPro" id="IPR001296">
    <property type="entry name" value="Glyco_trans_1"/>
</dbReference>
<accession>A0A5N6RW61</accession>
<evidence type="ECO:0000256" key="10">
    <source>
        <dbReference type="SAM" id="Phobius"/>
    </source>
</evidence>
<dbReference type="FunFam" id="3.40.50.2000:FF:000006">
    <property type="entry name" value="Sucrose synthase"/>
    <property type="match status" value="1"/>
</dbReference>
<evidence type="ECO:0000313" key="16">
    <source>
        <dbReference type="Proteomes" id="UP000327013"/>
    </source>
</evidence>
<dbReference type="GO" id="GO:0016157">
    <property type="term" value="F:sucrose synthase activity"/>
    <property type="evidence" value="ECO:0007669"/>
    <property type="project" value="UniProtKB-UniRule"/>
</dbReference>
<evidence type="ECO:0000256" key="6">
    <source>
        <dbReference type="ARBA" id="ARBA00049030"/>
    </source>
</evidence>
<dbReference type="AlphaFoldDB" id="A0A5N6RW61"/>
<dbReference type="Pfam" id="PF00534">
    <property type="entry name" value="Glycos_transf_1"/>
    <property type="match status" value="1"/>
</dbReference>
<evidence type="ECO:0000313" key="15">
    <source>
        <dbReference type="EMBL" id="KAE8125929.1"/>
    </source>
</evidence>
<dbReference type="GO" id="GO:0005985">
    <property type="term" value="P:sucrose metabolic process"/>
    <property type="evidence" value="ECO:0007669"/>
    <property type="project" value="InterPro"/>
</dbReference>
<keyword evidence="8" id="KW-0175">Coiled coil</keyword>
<dbReference type="Pfam" id="PF24861">
    <property type="entry name" value="SUS_N"/>
    <property type="match status" value="1"/>
</dbReference>
<evidence type="ECO:0000256" key="2">
    <source>
        <dbReference type="ARBA" id="ARBA00005894"/>
    </source>
</evidence>
<keyword evidence="10" id="KW-0472">Membrane</keyword>
<reference evidence="15 16" key="1">
    <citation type="submission" date="2019-06" db="EMBL/GenBank/DDBJ databases">
        <title>A chromosomal-level reference genome of Carpinus fangiana (Coryloideae, Betulaceae).</title>
        <authorList>
            <person name="Yang X."/>
            <person name="Wang Z."/>
            <person name="Zhang L."/>
            <person name="Hao G."/>
            <person name="Liu J."/>
            <person name="Yang Y."/>
        </authorList>
    </citation>
    <scope>NUCLEOTIDE SEQUENCE [LARGE SCALE GENOMIC DNA]</scope>
    <source>
        <strain evidence="15">Cfa_2016G</strain>
        <tissue evidence="15">Leaf</tissue>
    </source>
</reference>
<dbReference type="EMBL" id="CM017328">
    <property type="protein sequence ID" value="KAE8125929.1"/>
    <property type="molecule type" value="Genomic_DNA"/>
</dbReference>
<evidence type="ECO:0000256" key="8">
    <source>
        <dbReference type="SAM" id="Coils"/>
    </source>
</evidence>
<evidence type="ECO:0000256" key="3">
    <source>
        <dbReference type="ARBA" id="ARBA00012540"/>
    </source>
</evidence>
<dbReference type="InterPro" id="IPR012820">
    <property type="entry name" value="Sucrose_synthase_pln/cyn"/>
</dbReference>
<dbReference type="Gene3D" id="3.10.450.330">
    <property type="match status" value="1"/>
</dbReference>
<name>A0A5N6RW61_9ROSI</name>
<evidence type="ECO:0000259" key="13">
    <source>
        <dbReference type="Pfam" id="PF24861"/>
    </source>
</evidence>
<comment type="function">
    <text evidence="1 7">Sucrose-cleaving enzyme that provides UDP-glucose and fructose for various metabolic pathways.</text>
</comment>
<evidence type="ECO:0000256" key="5">
    <source>
        <dbReference type="ARBA" id="ARBA00022679"/>
    </source>
</evidence>
<keyword evidence="10" id="KW-0812">Transmembrane</keyword>
<feature type="region of interest" description="Disordered" evidence="9">
    <location>
        <begin position="807"/>
        <end position="863"/>
    </location>
</feature>
<dbReference type="Pfam" id="PF24862">
    <property type="entry name" value="SUS_EPBD"/>
    <property type="match status" value="1"/>
</dbReference>
<feature type="coiled-coil region" evidence="8">
    <location>
        <begin position="42"/>
        <end position="69"/>
    </location>
</feature>
<feature type="transmembrane region" description="Helical" evidence="10">
    <location>
        <begin position="868"/>
        <end position="885"/>
    </location>
</feature>
<dbReference type="Gene3D" id="1.20.120.1230">
    <property type="match status" value="1"/>
</dbReference>
<dbReference type="PANTHER" id="PTHR45839:SF24">
    <property type="entry name" value="SUCROSE SYNTHASE 6"/>
    <property type="match status" value="1"/>
</dbReference>
<comment type="catalytic activity">
    <reaction evidence="6 7">
        <text>an NDP-alpha-D-glucose + D-fructose = a ribonucleoside 5'-diphosphate + sucrose + H(+)</text>
        <dbReference type="Rhea" id="RHEA:16241"/>
        <dbReference type="ChEBI" id="CHEBI:15378"/>
        <dbReference type="ChEBI" id="CHEBI:17992"/>
        <dbReference type="ChEBI" id="CHEBI:37721"/>
        <dbReference type="ChEBI" id="CHEBI:57930"/>
        <dbReference type="ChEBI" id="CHEBI:76533"/>
        <dbReference type="EC" id="2.4.1.13"/>
    </reaction>
</comment>
<sequence length="894" mass="101505">MASGQVLKRSDSIADSMPDALRQSRYHMKRCFARFVAKGKRLLKVQQIMEEMEKSIEDKNERSSVLEGLLGYILTSTKEAAVVPPYVAFAVRPNPGFWEFVKVNADDLSVDSITASEYLKFKETIFDEDWANDEDALEIDFGASDFSTPRMALSSSIGNGVGFISKFMTSRLHESCDSAKPLLDYLQALNHHGENLMINGTLDSVSKLQNALVAAEVHLSGLPKDSPFQNFEQRLKEWGFEKGWGSTAESVKETMTILSEVLQAPDPEKLEMIFSRLPTIFNIVIFSPHGYFGQSDVLGLPDTGGQVVYILDQVRALEEELLLRIKQQGLAVKPQILVVTRLIPDARGTKCNQELEPIVDTKHSHILRVPFMTENGVLRQWVSRFDIYPYLERFAQDATAKILEHMECNPDLVIGNYSDGNLVASLMASKLGITQGTIAHALEKTKYEDSDAKWKDFDPKYHFSCQFTADIISMNAADFIITSTFQEIAGSKDRPGQYESHTAFTMPGLYRVVSGINVFDPKFNIAAPGADQSVYFPYTESQRRLTSFSPAIEELLYSEEDNEEHIGYLADRKKPIIFSMARLDTVKNITGLTEWYGKNKRLRSLVNLVVVAGFFDPSKSKDREEISEIKKMHALIEKYQLKGQIRWIAAQTDRYRNGELYRYIADTKGAFVQPAMYEAFGLTVIEAMNCGLPTFATNQGGPAEIIVDGISGFHIDPNNGDESSNKIADFFEKCKNDAEYWNKMSKAGLQRIYECYTWKIYAKKLLNMGTIYGFWRQLNKEQKLAKQRYIQMFYNLQFRNLARKLPIPSEGPQQPTPAPETTLKPPAPKARAHPQPKPETEQQEIPLTPRHVRDDREKSPQVPTVRCPWSWCIVLAFLFLIYYLLMKLYYGLFT</sequence>
<dbReference type="PANTHER" id="PTHR45839">
    <property type="match status" value="1"/>
</dbReference>
<proteinExistence type="inferred from homology"/>
<dbReference type="InterPro" id="IPR000368">
    <property type="entry name" value="Sucrose_synth_GT-B1"/>
</dbReference>
<keyword evidence="5 7" id="KW-0808">Transferase</keyword>
<gene>
    <name evidence="15" type="ORF">FH972_020690</name>
</gene>
<evidence type="ECO:0000259" key="14">
    <source>
        <dbReference type="Pfam" id="PF24862"/>
    </source>
</evidence>
<keyword evidence="4 7" id="KW-0328">Glycosyltransferase</keyword>
<dbReference type="NCBIfam" id="TIGR02470">
    <property type="entry name" value="sucr_synth"/>
    <property type="match status" value="1"/>
</dbReference>
<dbReference type="InterPro" id="IPR056736">
    <property type="entry name" value="SUS_EPBD"/>
</dbReference>
<dbReference type="SUPFAM" id="SSF53756">
    <property type="entry name" value="UDP-Glycosyltransferase/glycogen phosphorylase"/>
    <property type="match status" value="1"/>
</dbReference>
<protein>
    <recommendedName>
        <fullName evidence="3 7">Sucrose synthase</fullName>
        <ecNumber evidence="3 7">2.4.1.13</ecNumber>
    </recommendedName>
</protein>
<comment type="similarity">
    <text evidence="2 7">Belongs to the glycosyltransferase 1 family. Plant sucrose synthase subfamily.</text>
</comment>
<dbReference type="Proteomes" id="UP000327013">
    <property type="component" value="Chromosome 8"/>
</dbReference>
<dbReference type="Pfam" id="PF00862">
    <property type="entry name" value="GT-B_Sucrose_synth"/>
    <property type="match status" value="1"/>
</dbReference>
<feature type="domain" description="Glycosyl transferase family 1" evidence="11">
    <location>
        <begin position="566"/>
        <end position="743"/>
    </location>
</feature>
<dbReference type="FunFam" id="1.20.120.1230:FF:000001">
    <property type="entry name" value="Sucrose synthase"/>
    <property type="match status" value="1"/>
</dbReference>
<dbReference type="OrthoDB" id="937291at2759"/>
<keyword evidence="16" id="KW-1185">Reference proteome</keyword>
<evidence type="ECO:0000256" key="1">
    <source>
        <dbReference type="ARBA" id="ARBA00002595"/>
    </source>
</evidence>
<evidence type="ECO:0000259" key="12">
    <source>
        <dbReference type="Pfam" id="PF00862"/>
    </source>
</evidence>
<feature type="domain" description="Sucrose synthase N-terminal" evidence="13">
    <location>
        <begin position="9"/>
        <end position="123"/>
    </location>
</feature>
<dbReference type="EC" id="2.4.1.13" evidence="3 7"/>
<organism evidence="15 16">
    <name type="scientific">Carpinus fangiana</name>
    <dbReference type="NCBI Taxonomy" id="176857"/>
    <lineage>
        <taxon>Eukaryota</taxon>
        <taxon>Viridiplantae</taxon>
        <taxon>Streptophyta</taxon>
        <taxon>Embryophyta</taxon>
        <taxon>Tracheophyta</taxon>
        <taxon>Spermatophyta</taxon>
        <taxon>Magnoliopsida</taxon>
        <taxon>eudicotyledons</taxon>
        <taxon>Gunneridae</taxon>
        <taxon>Pentapetalae</taxon>
        <taxon>rosids</taxon>
        <taxon>fabids</taxon>
        <taxon>Fagales</taxon>
        <taxon>Betulaceae</taxon>
        <taxon>Carpinus</taxon>
    </lineage>
</organism>
<evidence type="ECO:0000256" key="4">
    <source>
        <dbReference type="ARBA" id="ARBA00022676"/>
    </source>
</evidence>
<feature type="domain" description="Sucrose synthase EPBD" evidence="14">
    <location>
        <begin position="159"/>
        <end position="245"/>
    </location>
</feature>